<feature type="signal peptide" evidence="1">
    <location>
        <begin position="1"/>
        <end position="23"/>
    </location>
</feature>
<proteinExistence type="predicted"/>
<evidence type="ECO:0000313" key="2">
    <source>
        <dbReference type="EMBL" id="KAB8028498.1"/>
    </source>
</evidence>
<organism evidence="2 3">
    <name type="scientific">Fluviispira multicolorata</name>
    <dbReference type="NCBI Taxonomy" id="2654512"/>
    <lineage>
        <taxon>Bacteria</taxon>
        <taxon>Pseudomonadati</taxon>
        <taxon>Bdellovibrionota</taxon>
        <taxon>Oligoflexia</taxon>
        <taxon>Silvanigrellales</taxon>
        <taxon>Silvanigrellaceae</taxon>
        <taxon>Fluviispira</taxon>
    </lineage>
</organism>
<protein>
    <submittedName>
        <fullName evidence="2">Uncharacterized protein</fullName>
    </submittedName>
</protein>
<sequence length="132" mass="15475">MKMLNYKAILILVAIGFSFPAFSDEAHILCVDKKYQFNWLPQVIYGSWKKMDIFFSDTHYFIFAGGAHDYLRLKIQCSKLYGHDFSYLLAVKEIGDNWKSVAVSENFIIPAPWDDPRYILEFVSIIKIPKYF</sequence>
<keyword evidence="3" id="KW-1185">Reference proteome</keyword>
<feature type="chain" id="PRO_5033003741" evidence="1">
    <location>
        <begin position="24"/>
        <end position="132"/>
    </location>
</feature>
<accession>A0A833JAU0</accession>
<dbReference type="AlphaFoldDB" id="A0A833JAU0"/>
<dbReference type="EMBL" id="WFLN01000009">
    <property type="protein sequence ID" value="KAB8028498.1"/>
    <property type="molecule type" value="Genomic_DNA"/>
</dbReference>
<dbReference type="RefSeq" id="WP_152213649.1">
    <property type="nucleotide sequence ID" value="NZ_WFLN01000009.1"/>
</dbReference>
<evidence type="ECO:0000313" key="3">
    <source>
        <dbReference type="Proteomes" id="UP000442694"/>
    </source>
</evidence>
<evidence type="ECO:0000256" key="1">
    <source>
        <dbReference type="SAM" id="SignalP"/>
    </source>
</evidence>
<keyword evidence="1" id="KW-0732">Signal</keyword>
<reference evidence="2 3" key="1">
    <citation type="submission" date="2019-10" db="EMBL/GenBank/DDBJ databases">
        <title>New genus of Silvanigrellaceae.</title>
        <authorList>
            <person name="Pitt A."/>
            <person name="Hahn M.W."/>
        </authorList>
    </citation>
    <scope>NUCLEOTIDE SEQUENCE [LARGE SCALE GENOMIC DNA]</scope>
    <source>
        <strain evidence="2 3">33A1-SZDP</strain>
    </source>
</reference>
<dbReference type="Proteomes" id="UP000442694">
    <property type="component" value="Unassembled WGS sequence"/>
</dbReference>
<gene>
    <name evidence="2" type="ORF">GCL57_12295</name>
</gene>
<name>A0A833JAU0_9BACT</name>
<comment type="caution">
    <text evidence="2">The sequence shown here is derived from an EMBL/GenBank/DDBJ whole genome shotgun (WGS) entry which is preliminary data.</text>
</comment>